<feature type="compositionally biased region" description="Low complexity" evidence="8">
    <location>
        <begin position="42"/>
        <end position="137"/>
    </location>
</feature>
<feature type="transmembrane region" description="Helical" evidence="9">
    <location>
        <begin position="154"/>
        <end position="175"/>
    </location>
</feature>
<dbReference type="Proteomes" id="UP000475862">
    <property type="component" value="Unassembled WGS sequence"/>
</dbReference>
<comment type="caution">
    <text evidence="11">The sequence shown here is derived from an EMBL/GenBank/DDBJ whole genome shotgun (WGS) entry which is preliminary data.</text>
</comment>
<feature type="signal peptide" evidence="10">
    <location>
        <begin position="1"/>
        <end position="19"/>
    </location>
</feature>
<evidence type="ECO:0000256" key="9">
    <source>
        <dbReference type="SAM" id="Phobius"/>
    </source>
</evidence>
<reference evidence="11 12" key="1">
    <citation type="submission" date="2019-08" db="EMBL/GenBank/DDBJ databases">
        <title>The genome of the soybean aphid Biotype 1, its phylome, world population structure and adaptation to the North American continent.</title>
        <authorList>
            <person name="Giordano R."/>
            <person name="Donthu R.K."/>
            <person name="Hernandez A.G."/>
            <person name="Wright C.L."/>
            <person name="Zimin A.V."/>
        </authorList>
    </citation>
    <scope>NUCLEOTIDE SEQUENCE [LARGE SCALE GENOMIC DNA]</scope>
    <source>
        <tissue evidence="11">Whole aphids</tissue>
    </source>
</reference>
<keyword evidence="4 10" id="KW-0732">Signal</keyword>
<feature type="region of interest" description="Disordered" evidence="8">
    <location>
        <begin position="34"/>
        <end position="149"/>
    </location>
</feature>
<name>A0A6G0TPT5_APHGL</name>
<dbReference type="AlphaFoldDB" id="A0A6G0TPT5"/>
<keyword evidence="7" id="KW-0325">Glycoprotein</keyword>
<keyword evidence="12" id="KW-1185">Reference proteome</keyword>
<evidence type="ECO:0000313" key="12">
    <source>
        <dbReference type="Proteomes" id="UP000475862"/>
    </source>
</evidence>
<keyword evidence="5 9" id="KW-1133">Transmembrane helix</keyword>
<evidence type="ECO:0000256" key="6">
    <source>
        <dbReference type="ARBA" id="ARBA00023136"/>
    </source>
</evidence>
<protein>
    <submittedName>
        <fullName evidence="11">Uncharacterized protein</fullName>
    </submittedName>
</protein>
<comment type="subcellular location">
    <subcellularLocation>
        <location evidence="1">Membrane</location>
        <topology evidence="1">Single-pass type I membrane protein</topology>
    </subcellularLocation>
</comment>
<evidence type="ECO:0000256" key="5">
    <source>
        <dbReference type="ARBA" id="ARBA00022989"/>
    </source>
</evidence>
<dbReference type="GO" id="GO:0031410">
    <property type="term" value="C:cytoplasmic vesicle"/>
    <property type="evidence" value="ECO:0007669"/>
    <property type="project" value="TreeGrafter"/>
</dbReference>
<feature type="chain" id="PRO_5026112765" evidence="10">
    <location>
        <begin position="20"/>
        <end position="188"/>
    </location>
</feature>
<comment type="similarity">
    <text evidence="2">Belongs to the CD164 family.</text>
</comment>
<keyword evidence="6 9" id="KW-0472">Membrane</keyword>
<dbReference type="PANTHER" id="PTHR11337">
    <property type="entry name" value="MUCIN/PORIMIN"/>
    <property type="match status" value="1"/>
</dbReference>
<dbReference type="OrthoDB" id="6160056at2759"/>
<evidence type="ECO:0000256" key="8">
    <source>
        <dbReference type="SAM" id="MobiDB-lite"/>
    </source>
</evidence>
<evidence type="ECO:0000256" key="4">
    <source>
        <dbReference type="ARBA" id="ARBA00022729"/>
    </source>
</evidence>
<keyword evidence="3 9" id="KW-0812">Transmembrane</keyword>
<evidence type="ECO:0000313" key="11">
    <source>
        <dbReference type="EMBL" id="KAE9536693.1"/>
    </source>
</evidence>
<dbReference type="GO" id="GO:0016020">
    <property type="term" value="C:membrane"/>
    <property type="evidence" value="ECO:0007669"/>
    <property type="project" value="UniProtKB-SubCell"/>
</dbReference>
<evidence type="ECO:0000256" key="1">
    <source>
        <dbReference type="ARBA" id="ARBA00004479"/>
    </source>
</evidence>
<proteinExistence type="inferred from homology"/>
<dbReference type="InterPro" id="IPR007947">
    <property type="entry name" value="CD164_MGC24"/>
</dbReference>
<gene>
    <name evidence="11" type="ORF">AGLY_007095</name>
</gene>
<evidence type="ECO:0000256" key="3">
    <source>
        <dbReference type="ARBA" id="ARBA00022692"/>
    </source>
</evidence>
<dbReference type="EMBL" id="VYZN01000022">
    <property type="protein sequence ID" value="KAE9536693.1"/>
    <property type="molecule type" value="Genomic_DNA"/>
</dbReference>
<evidence type="ECO:0000256" key="2">
    <source>
        <dbReference type="ARBA" id="ARBA00005341"/>
    </source>
</evidence>
<evidence type="ECO:0000256" key="10">
    <source>
        <dbReference type="SAM" id="SignalP"/>
    </source>
</evidence>
<dbReference type="PANTHER" id="PTHR11337:SF8">
    <property type="entry name" value="VISGUN, ISOFORM E"/>
    <property type="match status" value="1"/>
</dbReference>
<evidence type="ECO:0000256" key="7">
    <source>
        <dbReference type="ARBA" id="ARBA00023180"/>
    </source>
</evidence>
<sequence length="188" mass="19121">MVLLKSTVVVLLAVACISAATTIVDKQSQDHVEPNVDLSAESTKSLPSVSSTTLSTPIAVTSNTTLVPPTTSSSTTSSSTTSSSTTTTSTPSTTSTQKPTTTTTTTVAPTTTPNSTTLAPTTTAPTTQSPNTTTTALPPTPEPSPARSWDGPSFLGGMVLAFGIVAVGFVGYRFFYLGRGGAYHTLAI</sequence>
<dbReference type="PROSITE" id="PS51257">
    <property type="entry name" value="PROKAR_LIPOPROTEIN"/>
    <property type="match status" value="1"/>
</dbReference>
<organism evidence="11 12">
    <name type="scientific">Aphis glycines</name>
    <name type="common">Soybean aphid</name>
    <dbReference type="NCBI Taxonomy" id="307491"/>
    <lineage>
        <taxon>Eukaryota</taxon>
        <taxon>Metazoa</taxon>
        <taxon>Ecdysozoa</taxon>
        <taxon>Arthropoda</taxon>
        <taxon>Hexapoda</taxon>
        <taxon>Insecta</taxon>
        <taxon>Pterygota</taxon>
        <taxon>Neoptera</taxon>
        <taxon>Paraneoptera</taxon>
        <taxon>Hemiptera</taxon>
        <taxon>Sternorrhyncha</taxon>
        <taxon>Aphidomorpha</taxon>
        <taxon>Aphidoidea</taxon>
        <taxon>Aphididae</taxon>
        <taxon>Aphidini</taxon>
        <taxon>Aphis</taxon>
        <taxon>Aphis</taxon>
    </lineage>
</organism>
<dbReference type="Pfam" id="PF05283">
    <property type="entry name" value="MGC-24"/>
    <property type="match status" value="1"/>
</dbReference>
<accession>A0A6G0TPT5</accession>